<feature type="domain" description="Fibronectin type-III" evidence="7">
    <location>
        <begin position="420"/>
        <end position="513"/>
    </location>
</feature>
<dbReference type="InterPro" id="IPR003961">
    <property type="entry name" value="FN3_dom"/>
</dbReference>
<dbReference type="AlphaFoldDB" id="A0AAN9TJ79"/>
<accession>A0AAN9TJ79</accession>
<feature type="domain" description="Ig-like" evidence="6">
    <location>
        <begin position="225"/>
        <end position="319"/>
    </location>
</feature>
<evidence type="ECO:0000259" key="6">
    <source>
        <dbReference type="PROSITE" id="PS50835"/>
    </source>
</evidence>
<dbReference type="PANTHER" id="PTHR23278:SF32">
    <property type="entry name" value="NEUROMUSCULIN, ISOFORM E"/>
    <property type="match status" value="1"/>
</dbReference>
<feature type="domain" description="Ig-like" evidence="6">
    <location>
        <begin position="326"/>
        <end position="402"/>
    </location>
</feature>
<dbReference type="GO" id="GO:0030154">
    <property type="term" value="P:cell differentiation"/>
    <property type="evidence" value="ECO:0007669"/>
    <property type="project" value="UniProtKB-ARBA"/>
</dbReference>
<evidence type="ECO:0008006" key="10">
    <source>
        <dbReference type="Google" id="ProtNLM"/>
    </source>
</evidence>
<dbReference type="Pfam" id="PF13927">
    <property type="entry name" value="Ig_3"/>
    <property type="match status" value="2"/>
</dbReference>
<sequence>MMTSAFIRSVVPPGEPSVYDENGNNLVQGTSRAYEEGATMTLKCVSRGGRPRPQLQWWHEGTLLESHSTALPNDVDPDASSAVITVTNLNRSHFHTTYSCQAFNNNVTAPAARSVVVNMFLAPLDVLMTSNASMDERFSAERTYTVECRAIGSVPPAKITWWKNDQLVDDLPAIETFVENASISVLTFVPTREDNGVFLKCSATNPNVKVWRKEASIKLNVEYAPDVSLVLGPELKADDIKEDQDVYFNCDVDANPPIYKLVWKHNGVDIQQNVKNEIRVNGKSLVLRSVKKESMGNYSCVASNVEGDKKSNSVELRVSYKPVCKPNQKLVYGAARDENIQVVCEVDSNPEPDTFKWSFNHSQQPIPDKYYSRVDKRRGISILTFTPKSEMDFGYLTCSATNQVGSQVLPCHFQVIPAAAPYSPHNCTIGNVTTVSLEVRCREGFDGGLEQSFWLEVINSTTGSVVLNVSSQEPYFKLSKLAPGNSVQVKVYAANVKGRSQPFELEGSTLKAEKHTGPQNAFVTPLLGIAGCVSVLLIVLILGLCLTKCTAASLRKSTRRPTSLCIKEKATHASLLENHERDEKDPDLIPVKKSTGYQVLRTDSHMDEDITKSMTLPASSIQLRVSDETDLVSDDEQLSFIDRSEKLQTSSSVKDNISYVNGDNT</sequence>
<evidence type="ECO:0000256" key="1">
    <source>
        <dbReference type="ARBA" id="ARBA00004167"/>
    </source>
</evidence>
<dbReference type="InterPro" id="IPR013098">
    <property type="entry name" value="Ig_I-set"/>
</dbReference>
<dbReference type="InterPro" id="IPR003598">
    <property type="entry name" value="Ig_sub2"/>
</dbReference>
<dbReference type="GO" id="GO:0016020">
    <property type="term" value="C:membrane"/>
    <property type="evidence" value="ECO:0007669"/>
    <property type="project" value="UniProtKB-SubCell"/>
</dbReference>
<keyword evidence="9" id="KW-1185">Reference proteome</keyword>
<dbReference type="InterPro" id="IPR036179">
    <property type="entry name" value="Ig-like_dom_sf"/>
</dbReference>
<dbReference type="SUPFAM" id="SSF48726">
    <property type="entry name" value="Immunoglobulin"/>
    <property type="match status" value="4"/>
</dbReference>
<feature type="transmembrane region" description="Helical" evidence="5">
    <location>
        <begin position="522"/>
        <end position="546"/>
    </location>
</feature>
<dbReference type="Proteomes" id="UP001367676">
    <property type="component" value="Unassembled WGS sequence"/>
</dbReference>
<evidence type="ECO:0000256" key="2">
    <source>
        <dbReference type="ARBA" id="ARBA00022737"/>
    </source>
</evidence>
<dbReference type="CDD" id="cd00096">
    <property type="entry name" value="Ig"/>
    <property type="match status" value="1"/>
</dbReference>
<keyword evidence="3 5" id="KW-0472">Membrane</keyword>
<dbReference type="GO" id="GO:0009653">
    <property type="term" value="P:anatomical structure morphogenesis"/>
    <property type="evidence" value="ECO:0007669"/>
    <property type="project" value="UniProtKB-ARBA"/>
</dbReference>
<evidence type="ECO:0000256" key="3">
    <source>
        <dbReference type="ARBA" id="ARBA00023136"/>
    </source>
</evidence>
<evidence type="ECO:0000256" key="4">
    <source>
        <dbReference type="ARBA" id="ARBA00023157"/>
    </source>
</evidence>
<keyword evidence="2" id="KW-0677">Repeat</keyword>
<dbReference type="Gene3D" id="2.60.40.10">
    <property type="entry name" value="Immunoglobulins"/>
    <property type="match status" value="5"/>
</dbReference>
<evidence type="ECO:0000313" key="9">
    <source>
        <dbReference type="Proteomes" id="UP001367676"/>
    </source>
</evidence>
<keyword evidence="5" id="KW-0812">Transmembrane</keyword>
<dbReference type="InterPro" id="IPR013162">
    <property type="entry name" value="CD80_C2-set"/>
</dbReference>
<comment type="subcellular location">
    <subcellularLocation>
        <location evidence="1">Membrane</location>
        <topology evidence="1">Single-pass membrane protein</topology>
    </subcellularLocation>
</comment>
<proteinExistence type="predicted"/>
<dbReference type="InterPro" id="IPR013783">
    <property type="entry name" value="Ig-like_fold"/>
</dbReference>
<dbReference type="SUPFAM" id="SSF49265">
    <property type="entry name" value="Fibronectin type III"/>
    <property type="match status" value="1"/>
</dbReference>
<dbReference type="PROSITE" id="PS50853">
    <property type="entry name" value="FN3"/>
    <property type="match status" value="1"/>
</dbReference>
<name>A0AAN9TJ79_9HEMI</name>
<feature type="domain" description="Ig-like" evidence="6">
    <location>
        <begin position="123"/>
        <end position="218"/>
    </location>
</feature>
<dbReference type="CDD" id="cd00063">
    <property type="entry name" value="FN3"/>
    <property type="match status" value="1"/>
</dbReference>
<feature type="domain" description="Ig-like" evidence="6">
    <location>
        <begin position="16"/>
        <end position="116"/>
    </location>
</feature>
<gene>
    <name evidence="8" type="ORF">V9T40_001817</name>
</gene>
<keyword evidence="4" id="KW-1015">Disulfide bond</keyword>
<dbReference type="Pfam" id="PF07679">
    <property type="entry name" value="I-set"/>
    <property type="match status" value="1"/>
</dbReference>
<evidence type="ECO:0000259" key="7">
    <source>
        <dbReference type="PROSITE" id="PS50853"/>
    </source>
</evidence>
<dbReference type="InterPro" id="IPR003599">
    <property type="entry name" value="Ig_sub"/>
</dbReference>
<evidence type="ECO:0000256" key="5">
    <source>
        <dbReference type="SAM" id="Phobius"/>
    </source>
</evidence>
<comment type="caution">
    <text evidence="8">The sequence shown here is derived from an EMBL/GenBank/DDBJ whole genome shotgun (WGS) entry which is preliminary data.</text>
</comment>
<dbReference type="Pfam" id="PF08205">
    <property type="entry name" value="C2-set_2"/>
    <property type="match status" value="1"/>
</dbReference>
<dbReference type="InterPro" id="IPR036116">
    <property type="entry name" value="FN3_sf"/>
</dbReference>
<dbReference type="PROSITE" id="PS50835">
    <property type="entry name" value="IG_LIKE"/>
    <property type="match status" value="4"/>
</dbReference>
<dbReference type="SMART" id="SM00408">
    <property type="entry name" value="IGc2"/>
    <property type="match status" value="3"/>
</dbReference>
<evidence type="ECO:0000313" key="8">
    <source>
        <dbReference type="EMBL" id="KAK7590204.1"/>
    </source>
</evidence>
<organism evidence="8 9">
    <name type="scientific">Parthenolecanium corni</name>
    <dbReference type="NCBI Taxonomy" id="536013"/>
    <lineage>
        <taxon>Eukaryota</taxon>
        <taxon>Metazoa</taxon>
        <taxon>Ecdysozoa</taxon>
        <taxon>Arthropoda</taxon>
        <taxon>Hexapoda</taxon>
        <taxon>Insecta</taxon>
        <taxon>Pterygota</taxon>
        <taxon>Neoptera</taxon>
        <taxon>Paraneoptera</taxon>
        <taxon>Hemiptera</taxon>
        <taxon>Sternorrhyncha</taxon>
        <taxon>Coccoidea</taxon>
        <taxon>Coccidae</taxon>
        <taxon>Parthenolecanium</taxon>
    </lineage>
</organism>
<dbReference type="SMART" id="SM00409">
    <property type="entry name" value="IG"/>
    <property type="match status" value="4"/>
</dbReference>
<protein>
    <recommendedName>
        <fullName evidence="10">Nephrin/kirre</fullName>
    </recommendedName>
</protein>
<reference evidence="8 9" key="1">
    <citation type="submission" date="2024-03" db="EMBL/GenBank/DDBJ databases">
        <title>Adaptation during the transition from Ophiocordyceps entomopathogen to insect associate is accompanied by gene loss and intensified selection.</title>
        <authorList>
            <person name="Ward C.M."/>
            <person name="Onetto C.A."/>
            <person name="Borneman A.R."/>
        </authorList>
    </citation>
    <scope>NUCLEOTIDE SEQUENCE [LARGE SCALE GENOMIC DNA]</scope>
    <source>
        <strain evidence="8">AWRI1</strain>
        <tissue evidence="8">Single Adult Female</tissue>
    </source>
</reference>
<dbReference type="PANTHER" id="PTHR23278">
    <property type="entry name" value="SIDESTEP PROTEIN"/>
    <property type="match status" value="1"/>
</dbReference>
<dbReference type="EMBL" id="JBBCAQ010000022">
    <property type="protein sequence ID" value="KAK7590204.1"/>
    <property type="molecule type" value="Genomic_DNA"/>
</dbReference>
<keyword evidence="5" id="KW-1133">Transmembrane helix</keyword>
<dbReference type="InterPro" id="IPR007110">
    <property type="entry name" value="Ig-like_dom"/>
</dbReference>